<reference evidence="4" key="1">
    <citation type="journal article" date="2015" name="BMC Genomics">
        <title>Draft genome of a commonly misdiagnosed multidrug resistant pathogen Candida auris.</title>
        <authorList>
            <person name="Chatterjee S."/>
            <person name="Alampalli S.V."/>
            <person name="Nageshan R.K."/>
            <person name="Chettiar S.T."/>
            <person name="Joshi S."/>
            <person name="Tatu U.S."/>
        </authorList>
    </citation>
    <scope>NUCLEOTIDE SEQUENCE [LARGE SCALE GENOMIC DNA]</scope>
    <source>
        <strain evidence="4">6684</strain>
    </source>
</reference>
<evidence type="ECO:0000259" key="2">
    <source>
        <dbReference type="PROSITE" id="PS50181"/>
    </source>
</evidence>
<dbReference type="InterPro" id="IPR032675">
    <property type="entry name" value="LRR_dom_sf"/>
</dbReference>
<evidence type="ECO:0000256" key="1">
    <source>
        <dbReference type="SAM" id="MobiDB-lite"/>
    </source>
</evidence>
<dbReference type="InterPro" id="IPR001810">
    <property type="entry name" value="F-box_dom"/>
</dbReference>
<dbReference type="EMBL" id="LGST01000031">
    <property type="protein sequence ID" value="KND98623.1"/>
    <property type="molecule type" value="Genomic_DNA"/>
</dbReference>
<dbReference type="VEuPathDB" id="FungiDB:QG37_04520"/>
<proteinExistence type="predicted"/>
<feature type="domain" description="F-box" evidence="2">
    <location>
        <begin position="89"/>
        <end position="145"/>
    </location>
</feature>
<accession>A0A0L0NXB4</accession>
<dbReference type="Pfam" id="PF25372">
    <property type="entry name" value="DUF7885"/>
    <property type="match status" value="1"/>
</dbReference>
<dbReference type="SUPFAM" id="SSF81383">
    <property type="entry name" value="F-box domain"/>
    <property type="match status" value="1"/>
</dbReference>
<dbReference type="AlphaFoldDB" id="A0A0L0NXB4"/>
<dbReference type="VEuPathDB" id="FungiDB:CJJ09_005026"/>
<evidence type="ECO:0000313" key="4">
    <source>
        <dbReference type="Proteomes" id="UP000037122"/>
    </source>
</evidence>
<dbReference type="PROSITE" id="PS50181">
    <property type="entry name" value="FBOX"/>
    <property type="match status" value="1"/>
</dbReference>
<feature type="region of interest" description="Disordered" evidence="1">
    <location>
        <begin position="784"/>
        <end position="810"/>
    </location>
</feature>
<gene>
    <name evidence="3" type="ORF">QG37_04520</name>
</gene>
<feature type="region of interest" description="Disordered" evidence="1">
    <location>
        <begin position="586"/>
        <end position="608"/>
    </location>
</feature>
<organism evidence="3 4">
    <name type="scientific">Candidozyma auris</name>
    <name type="common">Yeast</name>
    <name type="synonym">Candida auris</name>
    <dbReference type="NCBI Taxonomy" id="498019"/>
    <lineage>
        <taxon>Eukaryota</taxon>
        <taxon>Fungi</taxon>
        <taxon>Dikarya</taxon>
        <taxon>Ascomycota</taxon>
        <taxon>Saccharomycotina</taxon>
        <taxon>Pichiomycetes</taxon>
        <taxon>Metschnikowiaceae</taxon>
        <taxon>Candidozyma</taxon>
    </lineage>
</organism>
<dbReference type="VEuPathDB" id="FungiDB:B9J08_004389"/>
<dbReference type="InterPro" id="IPR057207">
    <property type="entry name" value="FBXL15_LRR"/>
</dbReference>
<dbReference type="Gene3D" id="3.80.10.10">
    <property type="entry name" value="Ribonuclease Inhibitor"/>
    <property type="match status" value="2"/>
</dbReference>
<protein>
    <recommendedName>
        <fullName evidence="2">F-box domain-containing protein</fullName>
    </recommendedName>
</protein>
<dbReference type="InterPro" id="IPR006553">
    <property type="entry name" value="Leu-rich_rpt_Cys-con_subtyp"/>
</dbReference>
<dbReference type="SUPFAM" id="SSF52047">
    <property type="entry name" value="RNI-like"/>
    <property type="match status" value="1"/>
</dbReference>
<dbReference type="VEuPathDB" id="FungiDB:CJJ09_005025"/>
<feature type="region of interest" description="Disordered" evidence="1">
    <location>
        <begin position="628"/>
        <end position="648"/>
    </location>
</feature>
<dbReference type="Proteomes" id="UP000037122">
    <property type="component" value="Unassembled WGS sequence"/>
</dbReference>
<dbReference type="InterPro" id="IPR036047">
    <property type="entry name" value="F-box-like_dom_sf"/>
</dbReference>
<name>A0A0L0NXB4_CANAR</name>
<evidence type="ECO:0000313" key="3">
    <source>
        <dbReference type="EMBL" id="KND98623.1"/>
    </source>
</evidence>
<dbReference type="GO" id="GO:0031146">
    <property type="term" value="P:SCF-dependent proteasomal ubiquitin-dependent protein catabolic process"/>
    <property type="evidence" value="ECO:0007669"/>
    <property type="project" value="TreeGrafter"/>
</dbReference>
<dbReference type="SMART" id="SM00367">
    <property type="entry name" value="LRR_CC"/>
    <property type="match status" value="10"/>
</dbReference>
<dbReference type="SMART" id="SM00256">
    <property type="entry name" value="FBOX"/>
    <property type="match status" value="1"/>
</dbReference>
<dbReference type="Pfam" id="PF12937">
    <property type="entry name" value="F-box-like"/>
    <property type="match status" value="1"/>
</dbReference>
<dbReference type="PANTHER" id="PTHR13318">
    <property type="entry name" value="PARTNER OF PAIRED, ISOFORM B-RELATED"/>
    <property type="match status" value="1"/>
</dbReference>
<dbReference type="VEuPathDB" id="FungiDB:CJI97_004452"/>
<comment type="caution">
    <text evidence="3">The sequence shown here is derived from an EMBL/GenBank/DDBJ whole genome shotgun (WGS) entry which is preliminary data.</text>
</comment>
<dbReference type="GO" id="GO:0019005">
    <property type="term" value="C:SCF ubiquitin ligase complex"/>
    <property type="evidence" value="ECO:0007669"/>
    <property type="project" value="TreeGrafter"/>
</dbReference>
<dbReference type="VEuPathDB" id="FungiDB:CJJ07_003275"/>
<sequence length="810" mass="92412">MVANTNQDGQRLAKRGKVVGFFRGLSNQHSSSQPASPKNNDLHYVLNEGRHSLDNDHNDYNDLRELLLQKRGLGANKVRTQIQAYNYHNSRLLQLPTEVLLQIFKHLDKSDLFSLLTVCREFSELIVEILWYRPNFQVDSAFHKITEVMKRPRLQTHWDYRNYIKRLNLSFMTKLMDDELLYLFRGCPKLERLTLVNCHKVTSKPITEVLQNCEHLQSIDMTGVQDIQDEIFYALAKNCPRLQGLYAPGCGNILEDAIILVLRACPMLKRVKFNNSENITNDTILAMYENCKLLVEIDLHNCPKVTDKHLRSIFCEHLQLREFRISNAPGITDDLFLLVPEDQTLEKLRIIDVTGCNAITDKLVERMVRCAPRLRNVVLSKCMQITDASLRHLTKLGRLLHYIHLGHCALLTDFGVQALVRSCHRIQYIDLACCSQLTDWTLIELLSLPKLRRIGLVKCNLISDAGIMELVRRRGEQDCLERVHLSYCTNLTIGPIYFLLKNCPRLTHLSLTGISAFLRREITQYCRDPPPDFTENQKSSFCVFSGHGVVQLRNYLDTLMDQRAYILEHYGFQDDVAPTFLPDRRRRQFGDNEEGGTFPTGTQLPANQMGFGQVLPLPTLRGRIFTQQNANADPPSNQGQGDQTQYPTPEQYNQLRMAGPWDAQRNVGAGRFPGAGDGRNLNNEEDNMSTWAAQRGLGELRQARETTPSRSWNPPNMEGLEGIFRQLLAADGQNRQRFGALYHPLNSQLDNVNLRLREQGQAQGQGGAPVQVRPGNAPHIAQAPVFGNDEPMEGEEDSEMEAVDLFPRMR</sequence>
<feature type="compositionally biased region" description="Acidic residues" evidence="1">
    <location>
        <begin position="790"/>
        <end position="802"/>
    </location>
</feature>
<dbReference type="VEuPathDB" id="FungiDB:CJI96_0005411"/>
<feature type="region of interest" description="Disordered" evidence="1">
    <location>
        <begin position="665"/>
        <end position="684"/>
    </location>
</feature>
<dbReference type="CDD" id="cd09917">
    <property type="entry name" value="F-box_SF"/>
    <property type="match status" value="1"/>
</dbReference>